<dbReference type="EMBL" id="MU001676">
    <property type="protein sequence ID" value="KAF2459193.1"/>
    <property type="molecule type" value="Genomic_DNA"/>
</dbReference>
<dbReference type="GO" id="GO:0006261">
    <property type="term" value="P:DNA-templated DNA replication"/>
    <property type="evidence" value="ECO:0007669"/>
    <property type="project" value="TreeGrafter"/>
</dbReference>
<dbReference type="Pfam" id="PF04081">
    <property type="entry name" value="DNA_pol_delta_4"/>
    <property type="match status" value="1"/>
</dbReference>
<dbReference type="OrthoDB" id="337486at2759"/>
<feature type="compositionally biased region" description="Low complexity" evidence="1">
    <location>
        <begin position="128"/>
        <end position="141"/>
    </location>
</feature>
<dbReference type="PANTHER" id="PTHR14303:SF0">
    <property type="entry name" value="DNA POLYMERASE DELTA SUBUNIT 4"/>
    <property type="match status" value="1"/>
</dbReference>
<protein>
    <submittedName>
        <fullName evidence="2">DNA polymerase delta, subunit 4-domain-containing protein</fullName>
    </submittedName>
</protein>
<dbReference type="GO" id="GO:0043625">
    <property type="term" value="C:delta DNA polymerase complex"/>
    <property type="evidence" value="ECO:0007669"/>
    <property type="project" value="TreeGrafter"/>
</dbReference>
<dbReference type="GO" id="GO:0000731">
    <property type="term" value="P:DNA synthesis involved in DNA repair"/>
    <property type="evidence" value="ECO:0007669"/>
    <property type="project" value="InterPro"/>
</dbReference>
<name>A0A6A6P6Z1_9PEZI</name>
<reference evidence="2" key="1">
    <citation type="journal article" date="2020" name="Stud. Mycol.">
        <title>101 Dothideomycetes genomes: a test case for predicting lifestyles and emergence of pathogens.</title>
        <authorList>
            <person name="Haridas S."/>
            <person name="Albert R."/>
            <person name="Binder M."/>
            <person name="Bloem J."/>
            <person name="Labutti K."/>
            <person name="Salamov A."/>
            <person name="Andreopoulos B."/>
            <person name="Baker S."/>
            <person name="Barry K."/>
            <person name="Bills G."/>
            <person name="Bluhm B."/>
            <person name="Cannon C."/>
            <person name="Castanera R."/>
            <person name="Culley D."/>
            <person name="Daum C."/>
            <person name="Ezra D."/>
            <person name="Gonzalez J."/>
            <person name="Henrissat B."/>
            <person name="Kuo A."/>
            <person name="Liang C."/>
            <person name="Lipzen A."/>
            <person name="Lutzoni F."/>
            <person name="Magnuson J."/>
            <person name="Mondo S."/>
            <person name="Nolan M."/>
            <person name="Ohm R."/>
            <person name="Pangilinan J."/>
            <person name="Park H.-J."/>
            <person name="Ramirez L."/>
            <person name="Alfaro M."/>
            <person name="Sun H."/>
            <person name="Tritt A."/>
            <person name="Yoshinaga Y."/>
            <person name="Zwiers L.-H."/>
            <person name="Turgeon B."/>
            <person name="Goodwin S."/>
            <person name="Spatafora J."/>
            <person name="Crous P."/>
            <person name="Grigoriev I."/>
        </authorList>
    </citation>
    <scope>NUCLEOTIDE SEQUENCE</scope>
    <source>
        <strain evidence="2">ATCC 16933</strain>
    </source>
</reference>
<evidence type="ECO:0000256" key="1">
    <source>
        <dbReference type="SAM" id="MobiDB-lite"/>
    </source>
</evidence>
<sequence length="264" mass="28664">MPPKRRSAGGVTGPAAAAKSRAGQTTLSFHGKPNKVTKPAAPSLGKDAKPSSTASAEKGAPLVAPKAARLSSGTTTDESSVDDSALASPVDIDVDEEEDRDQEDLARAEQDESEEEDEHDMSGLSIETTGTAGTTGSMGATVAEKALLEQARAEPREEIEAEAEKVSESRIKAYWREKEKARLAPRVHQEGLSVHEKVLREWDTSGQYGPCMGIPRIKRWKRAYKLNLNPPIEVLAVLLKEQESNNRRAQQAYIDVLMSSRFND</sequence>
<accession>A0A6A6P6Z1</accession>
<dbReference type="InterPro" id="IPR007218">
    <property type="entry name" value="DNA_pol_delta_4"/>
</dbReference>
<dbReference type="PANTHER" id="PTHR14303">
    <property type="entry name" value="DNA POLYMERASE DELTA SUBUNIT 4"/>
    <property type="match status" value="1"/>
</dbReference>
<dbReference type="AlphaFoldDB" id="A0A6A6P6Z1"/>
<organism evidence="2 3">
    <name type="scientific">Lineolata rhizophorae</name>
    <dbReference type="NCBI Taxonomy" id="578093"/>
    <lineage>
        <taxon>Eukaryota</taxon>
        <taxon>Fungi</taxon>
        <taxon>Dikarya</taxon>
        <taxon>Ascomycota</taxon>
        <taxon>Pezizomycotina</taxon>
        <taxon>Dothideomycetes</taxon>
        <taxon>Dothideomycetes incertae sedis</taxon>
        <taxon>Lineolatales</taxon>
        <taxon>Lineolataceae</taxon>
        <taxon>Lineolata</taxon>
    </lineage>
</organism>
<proteinExistence type="predicted"/>
<keyword evidence="3" id="KW-1185">Reference proteome</keyword>
<feature type="compositionally biased region" description="Acidic residues" evidence="1">
    <location>
        <begin position="92"/>
        <end position="102"/>
    </location>
</feature>
<dbReference type="GO" id="GO:0003887">
    <property type="term" value="F:DNA-directed DNA polymerase activity"/>
    <property type="evidence" value="ECO:0007669"/>
    <property type="project" value="TreeGrafter"/>
</dbReference>
<evidence type="ECO:0000313" key="3">
    <source>
        <dbReference type="Proteomes" id="UP000799766"/>
    </source>
</evidence>
<feature type="region of interest" description="Disordered" evidence="1">
    <location>
        <begin position="1"/>
        <end position="145"/>
    </location>
</feature>
<gene>
    <name evidence="2" type="ORF">BDY21DRAFT_301228</name>
</gene>
<evidence type="ECO:0000313" key="2">
    <source>
        <dbReference type="EMBL" id="KAF2459193.1"/>
    </source>
</evidence>
<dbReference type="Proteomes" id="UP000799766">
    <property type="component" value="Unassembled WGS sequence"/>
</dbReference>